<dbReference type="FunFam" id="3.30.70.870:FF:000001">
    <property type="entry name" value="Elongation factor G"/>
    <property type="match status" value="1"/>
</dbReference>
<keyword evidence="5 7" id="KW-0648">Protein biosynthesis</keyword>
<dbReference type="InterPro" id="IPR004540">
    <property type="entry name" value="Transl_elong_EFG/EF2"/>
</dbReference>
<dbReference type="InterPro" id="IPR035647">
    <property type="entry name" value="EFG_III/V"/>
</dbReference>
<dbReference type="InterPro" id="IPR020568">
    <property type="entry name" value="Ribosomal_Su5_D2-typ_SF"/>
</dbReference>
<dbReference type="Gene3D" id="2.40.30.10">
    <property type="entry name" value="Translation factors"/>
    <property type="match status" value="1"/>
</dbReference>
<evidence type="ECO:0000256" key="7">
    <source>
        <dbReference type="HAMAP-Rule" id="MF_03061"/>
    </source>
</evidence>
<dbReference type="InterPro" id="IPR000640">
    <property type="entry name" value="EFG_V-like"/>
</dbReference>
<dbReference type="InterPro" id="IPR000795">
    <property type="entry name" value="T_Tr_GTP-bd_dom"/>
</dbReference>
<dbReference type="NCBIfam" id="TIGR00484">
    <property type="entry name" value="EF-G"/>
    <property type="match status" value="1"/>
</dbReference>
<evidence type="ECO:0000256" key="4">
    <source>
        <dbReference type="ARBA" id="ARBA00022768"/>
    </source>
</evidence>
<dbReference type="FunFam" id="3.30.70.240:FF:000001">
    <property type="entry name" value="Elongation factor G"/>
    <property type="match status" value="1"/>
</dbReference>
<dbReference type="InterPro" id="IPR009022">
    <property type="entry name" value="EFG_III"/>
</dbReference>
<dbReference type="Pfam" id="PF03764">
    <property type="entry name" value="EFG_IV"/>
    <property type="match status" value="1"/>
</dbReference>
<comment type="similarity">
    <text evidence="2">Belongs to the TRAFAC class translation factor GTPase superfamily. Classic translation factor GTPase family. EF-G/EF-2 subfamily.</text>
</comment>
<dbReference type="SUPFAM" id="SSF54980">
    <property type="entry name" value="EF-G C-terminal domain-like"/>
    <property type="match status" value="2"/>
</dbReference>
<dbReference type="Proteomes" id="UP001162131">
    <property type="component" value="Unassembled WGS sequence"/>
</dbReference>
<evidence type="ECO:0000256" key="2">
    <source>
        <dbReference type="ARBA" id="ARBA00005870"/>
    </source>
</evidence>
<name>A0AAU9J671_9CILI</name>
<dbReference type="InterPro" id="IPR014721">
    <property type="entry name" value="Ribsml_uS5_D2-typ_fold_subgr"/>
</dbReference>
<comment type="subcellular location">
    <subcellularLocation>
        <location evidence="1 7">Mitochondrion</location>
    </subcellularLocation>
</comment>
<dbReference type="Pfam" id="PF00679">
    <property type="entry name" value="EFG_C"/>
    <property type="match status" value="1"/>
</dbReference>
<dbReference type="InterPro" id="IPR004161">
    <property type="entry name" value="EFTu-like_2"/>
</dbReference>
<dbReference type="Gene3D" id="3.30.230.10">
    <property type="match status" value="1"/>
</dbReference>
<dbReference type="Gene3D" id="3.30.70.870">
    <property type="entry name" value="Elongation Factor G (Translational Gtpase), domain 3"/>
    <property type="match status" value="1"/>
</dbReference>
<dbReference type="SUPFAM" id="SSF52540">
    <property type="entry name" value="P-loop containing nucleoside triphosphate hydrolases"/>
    <property type="match status" value="1"/>
</dbReference>
<comment type="caution">
    <text evidence="9">The sequence shown here is derived from an EMBL/GenBank/DDBJ whole genome shotgun (WGS) entry which is preliminary data.</text>
</comment>
<dbReference type="Pfam" id="PF14492">
    <property type="entry name" value="EFG_III"/>
    <property type="match status" value="1"/>
</dbReference>
<dbReference type="FunFam" id="2.40.30.10:FF:000022">
    <property type="entry name" value="Elongation factor G, mitochondrial"/>
    <property type="match status" value="1"/>
</dbReference>
<dbReference type="GO" id="GO:0003746">
    <property type="term" value="F:translation elongation factor activity"/>
    <property type="evidence" value="ECO:0007669"/>
    <property type="project" value="UniProtKB-UniRule"/>
</dbReference>
<feature type="domain" description="Tr-type G" evidence="8">
    <location>
        <begin position="19"/>
        <end position="296"/>
    </location>
</feature>
<comment type="function">
    <text evidence="7">Mitochondrial GTPase that catalyzes the GTP-dependent ribosomal translocation step during translation elongation. During this step, the ribosome changes from the pre-translocational (PRE) to the post-translocational (POST) state as the newly formed A-site-bound peptidyl-tRNA and P-site-bound deacylated tRNA move to the P and E sites, respectively. Catalyzes the coordinated movement of the two tRNA molecules, the mRNA and conformational changes in the ribosome.</text>
</comment>
<evidence type="ECO:0000256" key="6">
    <source>
        <dbReference type="ARBA" id="ARBA00023134"/>
    </source>
</evidence>
<dbReference type="PANTHER" id="PTHR43636:SF2">
    <property type="entry name" value="ELONGATION FACTOR G, MITOCHONDRIAL"/>
    <property type="match status" value="1"/>
</dbReference>
<gene>
    <name evidence="9" type="ORF">BSTOLATCC_MIC27764</name>
</gene>
<keyword evidence="3 7" id="KW-0547">Nucleotide-binding</keyword>
<dbReference type="Gene3D" id="3.40.50.300">
    <property type="entry name" value="P-loop containing nucleotide triphosphate hydrolases"/>
    <property type="match status" value="1"/>
</dbReference>
<dbReference type="GO" id="GO:0003924">
    <property type="term" value="F:GTPase activity"/>
    <property type="evidence" value="ECO:0007669"/>
    <property type="project" value="UniProtKB-UniRule"/>
</dbReference>
<dbReference type="PROSITE" id="PS00301">
    <property type="entry name" value="G_TR_1"/>
    <property type="match status" value="1"/>
</dbReference>
<keyword evidence="4 7" id="KW-0251">Elongation factor</keyword>
<keyword evidence="6 7" id="KW-0342">GTP-binding</keyword>
<proteinExistence type="inferred from homology"/>
<dbReference type="PROSITE" id="PS51722">
    <property type="entry name" value="G_TR_2"/>
    <property type="match status" value="1"/>
</dbReference>
<dbReference type="EMBL" id="CAJZBQ010000027">
    <property type="protein sequence ID" value="CAG9321196.1"/>
    <property type="molecule type" value="Genomic_DNA"/>
</dbReference>
<accession>A0AAU9J671</accession>
<protein>
    <recommendedName>
        <fullName evidence="7">Elongation factor G, mitochondrial</fullName>
        <shortName evidence="7">EF-Gmt</shortName>
    </recommendedName>
    <alternativeName>
        <fullName evidence="7">Elongation factor G 1, mitochondrial</fullName>
        <shortName evidence="7">mEF-G 1</shortName>
    </alternativeName>
    <alternativeName>
        <fullName evidence="7">Elongation factor G1</fullName>
    </alternativeName>
</protein>
<organism evidence="9 10">
    <name type="scientific">Blepharisma stoltei</name>
    <dbReference type="NCBI Taxonomy" id="1481888"/>
    <lineage>
        <taxon>Eukaryota</taxon>
        <taxon>Sar</taxon>
        <taxon>Alveolata</taxon>
        <taxon>Ciliophora</taxon>
        <taxon>Postciliodesmatophora</taxon>
        <taxon>Heterotrichea</taxon>
        <taxon>Heterotrichida</taxon>
        <taxon>Blepharismidae</taxon>
        <taxon>Blepharisma</taxon>
    </lineage>
</organism>
<dbReference type="SMART" id="SM00838">
    <property type="entry name" value="EFG_C"/>
    <property type="match status" value="1"/>
</dbReference>
<keyword evidence="10" id="KW-1185">Reference proteome</keyword>
<comment type="pathway">
    <text evidence="7">Protein biosynthesis; polypeptide chain elongation.</text>
</comment>
<evidence type="ECO:0000256" key="1">
    <source>
        <dbReference type="ARBA" id="ARBA00004173"/>
    </source>
</evidence>
<dbReference type="GO" id="GO:0070125">
    <property type="term" value="P:mitochondrial translational elongation"/>
    <property type="evidence" value="ECO:0007669"/>
    <property type="project" value="UniProtKB-UniRule"/>
</dbReference>
<dbReference type="InterPro" id="IPR005225">
    <property type="entry name" value="Small_GTP-bd"/>
</dbReference>
<dbReference type="InterPro" id="IPR005517">
    <property type="entry name" value="Transl_elong_EFG/EF2_IV"/>
</dbReference>
<dbReference type="CDD" id="cd01886">
    <property type="entry name" value="EF-G"/>
    <property type="match status" value="1"/>
</dbReference>
<dbReference type="NCBIfam" id="TIGR00231">
    <property type="entry name" value="small_GTP"/>
    <property type="match status" value="1"/>
</dbReference>
<dbReference type="GO" id="GO:0005739">
    <property type="term" value="C:mitochondrion"/>
    <property type="evidence" value="ECO:0007669"/>
    <property type="project" value="UniProtKB-SubCell"/>
</dbReference>
<feature type="binding site" evidence="7">
    <location>
        <begin position="28"/>
        <end position="35"/>
    </location>
    <ligand>
        <name>GTP</name>
        <dbReference type="ChEBI" id="CHEBI:37565"/>
    </ligand>
</feature>
<evidence type="ECO:0000259" key="8">
    <source>
        <dbReference type="PROSITE" id="PS51722"/>
    </source>
</evidence>
<keyword evidence="7" id="KW-0496">Mitochondrion</keyword>
<evidence type="ECO:0000256" key="5">
    <source>
        <dbReference type="ARBA" id="ARBA00022917"/>
    </source>
</evidence>
<dbReference type="SMART" id="SM00889">
    <property type="entry name" value="EFG_IV"/>
    <property type="match status" value="1"/>
</dbReference>
<comment type="similarity">
    <text evidence="7">Belongs to the GTP-binding elongation factor family. EF-G/EF-2 subfamily.</text>
</comment>
<dbReference type="SUPFAM" id="SSF54211">
    <property type="entry name" value="Ribosomal protein S5 domain 2-like"/>
    <property type="match status" value="1"/>
</dbReference>
<dbReference type="AlphaFoldDB" id="A0AAU9J671"/>
<dbReference type="InterPro" id="IPR009000">
    <property type="entry name" value="Transl_B-barrel_sf"/>
</dbReference>
<feature type="binding site" evidence="7">
    <location>
        <begin position="149"/>
        <end position="152"/>
    </location>
    <ligand>
        <name>GTP</name>
        <dbReference type="ChEBI" id="CHEBI:37565"/>
    </ligand>
</feature>
<dbReference type="Pfam" id="PF00009">
    <property type="entry name" value="GTP_EFTU"/>
    <property type="match status" value="1"/>
</dbReference>
<reference evidence="9" key="1">
    <citation type="submission" date="2021-09" db="EMBL/GenBank/DDBJ databases">
        <authorList>
            <consortium name="AG Swart"/>
            <person name="Singh M."/>
            <person name="Singh A."/>
            <person name="Seah K."/>
            <person name="Emmerich C."/>
        </authorList>
    </citation>
    <scope>NUCLEOTIDE SEQUENCE</scope>
    <source>
        <strain evidence="9">ATCC30299</strain>
    </source>
</reference>
<dbReference type="NCBIfam" id="NF009381">
    <property type="entry name" value="PRK12740.1-5"/>
    <property type="match status" value="1"/>
</dbReference>
<dbReference type="InterPro" id="IPR035649">
    <property type="entry name" value="EFG_V"/>
</dbReference>
<dbReference type="InterPro" id="IPR027417">
    <property type="entry name" value="P-loop_NTPase"/>
</dbReference>
<evidence type="ECO:0000256" key="3">
    <source>
        <dbReference type="ARBA" id="ARBA00022741"/>
    </source>
</evidence>
<dbReference type="CDD" id="cd04091">
    <property type="entry name" value="mtEFG1_II_like"/>
    <property type="match status" value="1"/>
</dbReference>
<dbReference type="GO" id="GO:0005525">
    <property type="term" value="F:GTP binding"/>
    <property type="evidence" value="ECO:0007669"/>
    <property type="project" value="UniProtKB-UniRule"/>
</dbReference>
<dbReference type="InterPro" id="IPR041095">
    <property type="entry name" value="EFG_II"/>
</dbReference>
<dbReference type="FunFam" id="3.40.50.300:FF:000029">
    <property type="entry name" value="Elongation factor G"/>
    <property type="match status" value="1"/>
</dbReference>
<dbReference type="PANTHER" id="PTHR43636">
    <property type="entry name" value="ELONGATION FACTOR G, MITOCHONDRIAL"/>
    <property type="match status" value="1"/>
</dbReference>
<dbReference type="InterPro" id="IPR031157">
    <property type="entry name" value="G_TR_CS"/>
</dbReference>
<dbReference type="CDD" id="cd16262">
    <property type="entry name" value="EFG_III"/>
    <property type="match status" value="1"/>
</dbReference>
<sequence length="719" mass="80791">MQVWLRRFPLLRRSFSDMTRTRNIGISAHIDSGKTTFTERVLFYTGKIKEIHEVKGNDKVGAKMDSMELERERGITIQSAATYCKWKDININLIDTPGHVDFTIEVERALRVLDGAVLLVCGASGVQSQTMTVDRQMRRYNVPRLTFINKLDRAGSNYLTTYNSIKQKIPVRSALIQLPIGQEDTFSGIIDVIERKAYNFQGRYGEIPTEIAIPENMLEKTQQTRQELIENLADVDDFIGDKFLNGETLTNQEIKDAVRRSTIALKFSPILMGSAYKNKGAQLVLDAVGDYLPSPYEVKNVGLDLDKEEAKVELKIDPKLPLVCLAFKLEENRFGQLTYIRIYQGRLKKGDYIINTSTKKRTKISRMVRMHSNEMAEINESEAGDICALFGIECNSGDTFTDGTVNYAMSSMYVPEPVISLSIRPIEKNAGIKFNKALAKFQREDPTFRVKIDEESNETIISGMGELHLQIYAERIRREFELPVELGAPAVNYRETIHGRADFNYLHKKQTGGNGQYAGVQGYIEPIPDLKPGELVPSRFVDKTIGNNIGGEFKAAIQKAFLECCKKGPQVGYPVLNLQYVLIDGQTHVVDSNSNAFMTATKQSFRHAFPNAKPTVLEPVMTVEITAPHDCQATVINGLVKRRALVKDTFTRADGTAGIIAEAPLAQMFGYASEIRGNTQGQGEFSMEFSRLEPVDPGALEELKMHYQEKVRREGNDDD</sequence>
<dbReference type="Pfam" id="PF03144">
    <property type="entry name" value="GTP_EFTU_D2"/>
    <property type="match status" value="1"/>
</dbReference>
<dbReference type="Gene3D" id="3.30.70.240">
    <property type="match status" value="1"/>
</dbReference>
<dbReference type="PRINTS" id="PR00315">
    <property type="entry name" value="ELONGATNFCT"/>
</dbReference>
<evidence type="ECO:0000313" key="10">
    <source>
        <dbReference type="Proteomes" id="UP001162131"/>
    </source>
</evidence>
<dbReference type="HAMAP" id="MF_00054_B">
    <property type="entry name" value="EF_G_EF_2_B"/>
    <property type="match status" value="1"/>
</dbReference>
<evidence type="ECO:0000313" key="9">
    <source>
        <dbReference type="EMBL" id="CAG9321196.1"/>
    </source>
</evidence>
<dbReference type="SUPFAM" id="SSF50447">
    <property type="entry name" value="Translation proteins"/>
    <property type="match status" value="1"/>
</dbReference>
<feature type="binding site" evidence="7">
    <location>
        <begin position="95"/>
        <end position="99"/>
    </location>
    <ligand>
        <name>GTP</name>
        <dbReference type="ChEBI" id="CHEBI:37565"/>
    </ligand>
</feature>
<dbReference type="CDD" id="cd03713">
    <property type="entry name" value="EFG_mtEFG_C"/>
    <property type="match status" value="1"/>
</dbReference>